<evidence type="ECO:0000313" key="11">
    <source>
        <dbReference type="Proteomes" id="UP000095283"/>
    </source>
</evidence>
<dbReference type="GO" id="GO:0007018">
    <property type="term" value="P:microtubule-based movement"/>
    <property type="evidence" value="ECO:0007669"/>
    <property type="project" value="InterPro"/>
</dbReference>
<dbReference type="AlphaFoldDB" id="A0A1I7X7K7"/>
<comment type="subcellular location">
    <subcellularLocation>
        <location evidence="1">Cytoplasm</location>
        <location evidence="1">Cytoskeleton</location>
    </subcellularLocation>
</comment>
<keyword evidence="3" id="KW-0067">ATP-binding</keyword>
<dbReference type="GO" id="GO:0005874">
    <property type="term" value="C:microtubule"/>
    <property type="evidence" value="ECO:0007669"/>
    <property type="project" value="TreeGrafter"/>
</dbReference>
<dbReference type="GO" id="GO:0008017">
    <property type="term" value="F:microtubule binding"/>
    <property type="evidence" value="ECO:0007669"/>
    <property type="project" value="InterPro"/>
</dbReference>
<evidence type="ECO:0000256" key="1">
    <source>
        <dbReference type="ARBA" id="ARBA00004245"/>
    </source>
</evidence>
<dbReference type="InterPro" id="IPR027640">
    <property type="entry name" value="Kinesin-like_fam"/>
</dbReference>
<keyword evidence="6" id="KW-0963">Cytoplasm</keyword>
<keyword evidence="2" id="KW-0547">Nucleotide-binding</keyword>
<dbReference type="InterPro" id="IPR001752">
    <property type="entry name" value="Kinesin_motor_dom"/>
</dbReference>
<evidence type="ECO:0000256" key="9">
    <source>
        <dbReference type="SAM" id="MobiDB-lite"/>
    </source>
</evidence>
<feature type="coiled-coil region" evidence="8">
    <location>
        <begin position="401"/>
        <end position="442"/>
    </location>
</feature>
<evidence type="ECO:0000256" key="8">
    <source>
        <dbReference type="SAM" id="Coils"/>
    </source>
</evidence>
<dbReference type="GO" id="GO:0000278">
    <property type="term" value="P:mitotic cell cycle"/>
    <property type="evidence" value="ECO:0007669"/>
    <property type="project" value="TreeGrafter"/>
</dbReference>
<keyword evidence="6" id="KW-0206">Cytoskeleton</keyword>
<dbReference type="GO" id="GO:0003777">
    <property type="term" value="F:microtubule motor activity"/>
    <property type="evidence" value="ECO:0007669"/>
    <property type="project" value="InterPro"/>
</dbReference>
<evidence type="ECO:0000256" key="6">
    <source>
        <dbReference type="ARBA" id="ARBA00023212"/>
    </source>
</evidence>
<dbReference type="PANTHER" id="PTHR47968">
    <property type="entry name" value="CENTROMERE PROTEIN E"/>
    <property type="match status" value="1"/>
</dbReference>
<dbReference type="Pfam" id="PF00225">
    <property type="entry name" value="Kinesin"/>
    <property type="match status" value="2"/>
</dbReference>
<dbReference type="PROSITE" id="PS50067">
    <property type="entry name" value="KINESIN_MOTOR_2"/>
    <property type="match status" value="1"/>
</dbReference>
<reference evidence="12" key="1">
    <citation type="submission" date="2016-11" db="UniProtKB">
        <authorList>
            <consortium name="WormBaseParasite"/>
        </authorList>
    </citation>
    <scope>IDENTIFICATION</scope>
</reference>
<accession>A0A1I7X7K7</accession>
<comment type="similarity">
    <text evidence="7">Belongs to the TRAFAC class myosin-kinesin ATPase superfamily. Kinesin family.</text>
</comment>
<evidence type="ECO:0000256" key="3">
    <source>
        <dbReference type="ARBA" id="ARBA00022840"/>
    </source>
</evidence>
<comment type="caution">
    <text evidence="7">Lacks conserved residue(s) required for the propagation of feature annotation.</text>
</comment>
<evidence type="ECO:0000313" key="12">
    <source>
        <dbReference type="WBParaSite" id="Hba_13465"/>
    </source>
</evidence>
<feature type="coiled-coil region" evidence="8">
    <location>
        <begin position="690"/>
        <end position="745"/>
    </location>
</feature>
<proteinExistence type="inferred from homology"/>
<keyword evidence="11" id="KW-1185">Reference proteome</keyword>
<keyword evidence="5" id="KW-0505">Motor protein</keyword>
<feature type="coiled-coil region" evidence="8">
    <location>
        <begin position="778"/>
        <end position="812"/>
    </location>
</feature>
<keyword evidence="4 8" id="KW-0175">Coiled coil</keyword>
<dbReference type="InterPro" id="IPR036961">
    <property type="entry name" value="Kinesin_motor_dom_sf"/>
</dbReference>
<dbReference type="WBParaSite" id="Hba_13465">
    <property type="protein sequence ID" value="Hba_13465"/>
    <property type="gene ID" value="Hba_13465"/>
</dbReference>
<dbReference type="SMART" id="SM00129">
    <property type="entry name" value="KISc"/>
    <property type="match status" value="1"/>
</dbReference>
<feature type="compositionally biased region" description="Basic and acidic residues" evidence="9">
    <location>
        <begin position="869"/>
        <end position="887"/>
    </location>
</feature>
<feature type="coiled-coil region" evidence="8">
    <location>
        <begin position="136"/>
        <end position="163"/>
    </location>
</feature>
<evidence type="ECO:0000259" key="10">
    <source>
        <dbReference type="PROSITE" id="PS50067"/>
    </source>
</evidence>
<feature type="coiled-coil region" evidence="8">
    <location>
        <begin position="617"/>
        <end position="651"/>
    </location>
</feature>
<evidence type="ECO:0000256" key="7">
    <source>
        <dbReference type="PROSITE-ProRule" id="PRU00283"/>
    </source>
</evidence>
<dbReference type="Proteomes" id="UP000095283">
    <property type="component" value="Unplaced"/>
</dbReference>
<feature type="coiled-coil region" evidence="8">
    <location>
        <begin position="529"/>
        <end position="574"/>
    </location>
</feature>
<dbReference type="PANTHER" id="PTHR47968:SF75">
    <property type="entry name" value="CENTROMERE-ASSOCIATED PROTEIN E"/>
    <property type="match status" value="1"/>
</dbReference>
<dbReference type="Gene3D" id="3.40.850.10">
    <property type="entry name" value="Kinesin motor domain"/>
    <property type="match status" value="2"/>
</dbReference>
<dbReference type="PRINTS" id="PR00380">
    <property type="entry name" value="KINESINHEAVY"/>
</dbReference>
<dbReference type="SUPFAM" id="SSF52540">
    <property type="entry name" value="P-loop containing nucleoside triphosphate hydrolases"/>
    <property type="match status" value="1"/>
</dbReference>
<feature type="region of interest" description="Disordered" evidence="9">
    <location>
        <begin position="852"/>
        <end position="887"/>
    </location>
</feature>
<dbReference type="GO" id="GO:0005524">
    <property type="term" value="F:ATP binding"/>
    <property type="evidence" value="ECO:0007669"/>
    <property type="project" value="UniProtKB-KW"/>
</dbReference>
<name>A0A1I7X7K7_HETBA</name>
<organism evidence="11 12">
    <name type="scientific">Heterorhabditis bacteriophora</name>
    <name type="common">Entomopathogenic nematode worm</name>
    <dbReference type="NCBI Taxonomy" id="37862"/>
    <lineage>
        <taxon>Eukaryota</taxon>
        <taxon>Metazoa</taxon>
        <taxon>Ecdysozoa</taxon>
        <taxon>Nematoda</taxon>
        <taxon>Chromadorea</taxon>
        <taxon>Rhabditida</taxon>
        <taxon>Rhabditina</taxon>
        <taxon>Rhabditomorpha</taxon>
        <taxon>Strongyloidea</taxon>
        <taxon>Heterorhabditidae</taxon>
        <taxon>Heterorhabditis</taxon>
    </lineage>
</organism>
<evidence type="ECO:0000256" key="5">
    <source>
        <dbReference type="ARBA" id="ARBA00023175"/>
    </source>
</evidence>
<evidence type="ECO:0000256" key="2">
    <source>
        <dbReference type="ARBA" id="ARBA00022741"/>
    </source>
</evidence>
<evidence type="ECO:0000256" key="4">
    <source>
        <dbReference type="ARBA" id="ARBA00023054"/>
    </source>
</evidence>
<protein>
    <submittedName>
        <fullName evidence="12">Kinesin motor domain-containing protein</fullName>
    </submittedName>
</protein>
<sequence length="887" mass="101458">MAEAPEDAISVVVRIKPLIGDSFEGKGWVKNGENNVVRTDGTEFFTFDDVFDEFAYNDDVYCKFMRPLVISALEGFNTAVCAYGQSGAGSQDRSYMLRVSYVEIYNEKVRDLLSDSCNDLPIYENKDNVPQIEGLTEQVVTKMEEVEILLQDAQERRQIGETNVNERSSRSHTIVRIAIESHDVLGGGVASRCSLMNLVDLAGSENCAATGAQGLRQKFAKQVKRVKTRPVVNKASDDGVLSKCLLEIEHLKKQLAEKKSGELEREQDQRRKLAELMKSIISGTQGDGSLFSKRSRRQTWAPGNAGLCVTLCRSLSPPCKKERILGLCAISEAENAADSDEKLSTSGEIELTEKPCDPFYIPRYIPRTERLQKNICTTDASIQTDELLDSSTKDNRFESIIMNLEREITEKNSEIEKFQLVLKSAEEELNSLRHTLAELQMMGQTVERNKLCEHENNIENLRDAYSLVRESVLAELQAEVMEKMNKDNEELCQLRKTNLDLEHRINILIHENEHRATIGGSDQEIECLRDELRWEQKKLEDQLVILRLQNEEALSKKESELQQANSKLSAMLKKEGEKNHKIALLDTDLIIAKKDLVATRKALIELQERPFVDSERVRELESELEEVKMQLTESRRNKELAEQEAGEHKRMLSRAMDTVDKLEKFVMMETDAYISKEKKYYNNEYEGKEKQELLADIDNLVKQLEIARTKLLEKDDYVQKIENELETCIKAKENIQEEVRRMKKHKQVGLEYITELKSTITDLRAECDKAKGILIKNASDTEAKVTQMEQSLANKTKEINALQKELNRMHHKIGLSKDDIENRYLYSSGVRHNAMIEKLSVPFSQLKTNNNAMDGTEDINKNSFSCHHHSQESNKEINHEKPECKHQ</sequence>
<dbReference type="InterPro" id="IPR027417">
    <property type="entry name" value="P-loop_NTPase"/>
</dbReference>
<feature type="domain" description="Kinesin motor" evidence="10">
    <location>
        <begin position="1"/>
        <end position="218"/>
    </location>
</feature>